<sequence length="323" mass="34607">MTDETVGIDSNGCSLAGTFTEAANPVAALLIPGSGRVNRDSDVRLPGGPMLRTGVTRAVAEALGKARVSTLRYDKRGVGDSGGDFLRAGMDDGLADAQAALTWLADRTAGLPLLIVGHSEGAWYAAQLAADPHVAGVVLLSAAARPGGDILAWQAEQLATRLPLPVKLALRVLRTNVHRLQRRNLERITTSGDAEMRLQGQRVNARWTRDFVAYDPAPALARIAVPVLAITGGGDLQVPPEDVDTIARLVHGPFQGHIVADLNHLFRPDPRSLGPKGYRRAIRQPVNTQVLELLSTWVAHQWGPRARRAPTTTPWSATASTRR</sequence>
<dbReference type="OrthoDB" id="5902829at2"/>
<organism evidence="2 3">
    <name type="scientific">Streptomyces palmae</name>
    <dbReference type="NCBI Taxonomy" id="1701085"/>
    <lineage>
        <taxon>Bacteria</taxon>
        <taxon>Bacillati</taxon>
        <taxon>Actinomycetota</taxon>
        <taxon>Actinomycetes</taxon>
        <taxon>Kitasatosporales</taxon>
        <taxon>Streptomycetaceae</taxon>
        <taxon>Streptomyces</taxon>
    </lineage>
</organism>
<protein>
    <submittedName>
        <fullName evidence="2">Alpha/beta hydrolase</fullName>
    </submittedName>
</protein>
<dbReference type="InterPro" id="IPR053145">
    <property type="entry name" value="AB_hydrolase_Est10"/>
</dbReference>
<evidence type="ECO:0000259" key="1">
    <source>
        <dbReference type="Pfam" id="PF12146"/>
    </source>
</evidence>
<keyword evidence="2" id="KW-0378">Hydrolase</keyword>
<keyword evidence="3" id="KW-1185">Reference proteome</keyword>
<dbReference type="Proteomes" id="UP000297948">
    <property type="component" value="Unassembled WGS sequence"/>
</dbReference>
<dbReference type="EMBL" id="SRID01000269">
    <property type="protein sequence ID" value="TGA97762.1"/>
    <property type="molecule type" value="Genomic_DNA"/>
</dbReference>
<dbReference type="SUPFAM" id="SSF53474">
    <property type="entry name" value="alpha/beta-Hydrolases"/>
    <property type="match status" value="1"/>
</dbReference>
<dbReference type="InterPro" id="IPR029058">
    <property type="entry name" value="AB_hydrolase_fold"/>
</dbReference>
<evidence type="ECO:0000313" key="3">
    <source>
        <dbReference type="Proteomes" id="UP000297948"/>
    </source>
</evidence>
<gene>
    <name evidence="2" type="ORF">E4099_23350</name>
</gene>
<accession>A0A4Z0GLC9</accession>
<dbReference type="GO" id="GO:0052689">
    <property type="term" value="F:carboxylic ester hydrolase activity"/>
    <property type="evidence" value="ECO:0007669"/>
    <property type="project" value="TreeGrafter"/>
</dbReference>
<dbReference type="Pfam" id="PF12146">
    <property type="entry name" value="Hydrolase_4"/>
    <property type="match status" value="1"/>
</dbReference>
<dbReference type="Gene3D" id="3.40.50.1820">
    <property type="entry name" value="alpha/beta hydrolase"/>
    <property type="match status" value="1"/>
</dbReference>
<evidence type="ECO:0000313" key="2">
    <source>
        <dbReference type="EMBL" id="TGA97762.1"/>
    </source>
</evidence>
<dbReference type="PANTHER" id="PTHR43265">
    <property type="entry name" value="ESTERASE ESTD"/>
    <property type="match status" value="1"/>
</dbReference>
<comment type="caution">
    <text evidence="2">The sequence shown here is derived from an EMBL/GenBank/DDBJ whole genome shotgun (WGS) entry which is preliminary data.</text>
</comment>
<dbReference type="AlphaFoldDB" id="A0A4Z0GLC9"/>
<name>A0A4Z0GLC9_9ACTN</name>
<feature type="domain" description="Serine aminopeptidase S33" evidence="1">
    <location>
        <begin position="54"/>
        <end position="248"/>
    </location>
</feature>
<dbReference type="InterPro" id="IPR022742">
    <property type="entry name" value="Hydrolase_4"/>
</dbReference>
<reference evidence="2 3" key="1">
    <citation type="submission" date="2019-03" db="EMBL/GenBank/DDBJ databases">
        <authorList>
            <person name="Gonzalez-Pimentel J.L."/>
        </authorList>
    </citation>
    <scope>NUCLEOTIDE SEQUENCE [LARGE SCALE GENOMIC DNA]</scope>
    <source>
        <strain evidence="2 3">JCM 31289</strain>
    </source>
</reference>
<dbReference type="PANTHER" id="PTHR43265:SF1">
    <property type="entry name" value="ESTERASE ESTD"/>
    <property type="match status" value="1"/>
</dbReference>
<dbReference type="RefSeq" id="WP_135341080.1">
    <property type="nucleotide sequence ID" value="NZ_JBHLTX010000017.1"/>
</dbReference>
<proteinExistence type="predicted"/>